<dbReference type="OrthoDB" id="9776710at2"/>
<feature type="transmembrane region" description="Helical" evidence="12">
    <location>
        <begin position="194"/>
        <end position="216"/>
    </location>
</feature>
<dbReference type="AlphaFoldDB" id="A0A3M8L1R6"/>
<dbReference type="Pfam" id="PF02322">
    <property type="entry name" value="Cyt_bd_oxida_II"/>
    <property type="match status" value="1"/>
</dbReference>
<dbReference type="GO" id="GO:0009055">
    <property type="term" value="F:electron transfer activity"/>
    <property type="evidence" value="ECO:0007669"/>
    <property type="project" value="TreeGrafter"/>
</dbReference>
<feature type="transmembrane region" description="Helical" evidence="12">
    <location>
        <begin position="74"/>
        <end position="95"/>
    </location>
</feature>
<keyword evidence="11 12" id="KW-0472">Membrane</keyword>
<dbReference type="NCBIfam" id="TIGR00203">
    <property type="entry name" value="cydB"/>
    <property type="match status" value="1"/>
</dbReference>
<feature type="transmembrane region" description="Helical" evidence="12">
    <location>
        <begin position="115"/>
        <end position="137"/>
    </location>
</feature>
<dbReference type="Proteomes" id="UP000279859">
    <property type="component" value="Unassembled WGS sequence"/>
</dbReference>
<protein>
    <submittedName>
        <fullName evidence="13">Cytochrome d ubiquinol oxidase subunit II</fullName>
    </submittedName>
</protein>
<keyword evidence="5" id="KW-0349">Heme</keyword>
<accession>A0A3M8L1R6</accession>
<reference evidence="13 14" key="1">
    <citation type="submission" date="2018-11" db="EMBL/GenBank/DDBJ databases">
        <title>Cryobacterium sp. nov., isolated from rhizosphere soil of lettuce.</title>
        <authorList>
            <person name="Wang Y."/>
        </authorList>
    </citation>
    <scope>NUCLEOTIDE SEQUENCE [LARGE SCALE GENOMIC DNA]</scope>
    <source>
        <strain evidence="13 14">NEAU-85</strain>
    </source>
</reference>
<evidence type="ECO:0000256" key="7">
    <source>
        <dbReference type="ARBA" id="ARBA00022723"/>
    </source>
</evidence>
<dbReference type="GO" id="GO:0005886">
    <property type="term" value="C:plasma membrane"/>
    <property type="evidence" value="ECO:0007669"/>
    <property type="project" value="UniProtKB-SubCell"/>
</dbReference>
<evidence type="ECO:0000256" key="3">
    <source>
        <dbReference type="ARBA" id="ARBA00022448"/>
    </source>
</evidence>
<proteinExistence type="inferred from homology"/>
<keyword evidence="14" id="KW-1185">Reference proteome</keyword>
<feature type="transmembrane region" description="Helical" evidence="12">
    <location>
        <begin position="297"/>
        <end position="320"/>
    </location>
</feature>
<comment type="caution">
    <text evidence="13">The sequence shown here is derived from an EMBL/GenBank/DDBJ whole genome shotgun (WGS) entry which is preliminary data.</text>
</comment>
<evidence type="ECO:0000256" key="11">
    <source>
        <dbReference type="ARBA" id="ARBA00023136"/>
    </source>
</evidence>
<keyword evidence="7" id="KW-0479">Metal-binding</keyword>
<dbReference type="PANTHER" id="PTHR43141">
    <property type="entry name" value="CYTOCHROME BD2 SUBUNIT II"/>
    <property type="match status" value="1"/>
</dbReference>
<dbReference type="InterPro" id="IPR003317">
    <property type="entry name" value="Cyt-d_oxidase_su2"/>
</dbReference>
<evidence type="ECO:0000313" key="13">
    <source>
        <dbReference type="EMBL" id="RNE59470.1"/>
    </source>
</evidence>
<name>A0A3M8L1R6_9MICO</name>
<dbReference type="GO" id="GO:0070069">
    <property type="term" value="C:cytochrome complex"/>
    <property type="evidence" value="ECO:0007669"/>
    <property type="project" value="TreeGrafter"/>
</dbReference>
<evidence type="ECO:0000256" key="1">
    <source>
        <dbReference type="ARBA" id="ARBA00004651"/>
    </source>
</evidence>
<dbReference type="PANTHER" id="PTHR43141:SF5">
    <property type="entry name" value="CYTOCHROME BD-I UBIQUINOL OXIDASE SUBUNIT 2"/>
    <property type="match status" value="1"/>
</dbReference>
<keyword evidence="6 12" id="KW-0812">Transmembrane</keyword>
<keyword evidence="3" id="KW-0813">Transport</keyword>
<evidence type="ECO:0000256" key="6">
    <source>
        <dbReference type="ARBA" id="ARBA00022692"/>
    </source>
</evidence>
<feature type="transmembrane region" description="Helical" evidence="12">
    <location>
        <begin position="249"/>
        <end position="269"/>
    </location>
</feature>
<sequence length="341" mass="36919">MDLPTLWFWIIGALFVGYFVLDGFDFGVGMSLPFLGRDDTDRRVLINTIGPIWDLNETWLIVAGASLFAAFPEWYATMFSGFYLALLLILLALILRGVSFEYRHQRPEASWKRRFDTMIVIGSVVPAFLWGVAFANVVRGVPLDADHDYIGTFVGLLNPYALLGGLTTLLLFFTHGLVFVALKTEGGIRDRARRLAMPAGLVAIIAAAVFLAWTTLAYGSPLSAVIAVAAAALLIGSAVANLRGKEGWAFGLMAATTALAVATLFASLFPDVMPASNNAAYSLTIENAASTPYTLGVMSWTALFALPVILLYQGWSYWVFRKRIGRSFIEGAGASTAGALH</sequence>
<evidence type="ECO:0000256" key="2">
    <source>
        <dbReference type="ARBA" id="ARBA00007543"/>
    </source>
</evidence>
<evidence type="ECO:0000313" key="14">
    <source>
        <dbReference type="Proteomes" id="UP000279859"/>
    </source>
</evidence>
<evidence type="ECO:0000256" key="10">
    <source>
        <dbReference type="ARBA" id="ARBA00023004"/>
    </source>
</evidence>
<feature type="transmembrane region" description="Helical" evidence="12">
    <location>
        <begin position="157"/>
        <end position="182"/>
    </location>
</feature>
<organism evidence="13 14">
    <name type="scientific">Cryobacterium tepidiphilum</name>
    <dbReference type="NCBI Taxonomy" id="2486026"/>
    <lineage>
        <taxon>Bacteria</taxon>
        <taxon>Bacillati</taxon>
        <taxon>Actinomycetota</taxon>
        <taxon>Actinomycetes</taxon>
        <taxon>Micrococcales</taxon>
        <taxon>Microbacteriaceae</taxon>
        <taxon>Cryobacterium</taxon>
    </lineage>
</organism>
<keyword evidence="4" id="KW-1003">Cell membrane</keyword>
<evidence type="ECO:0000256" key="12">
    <source>
        <dbReference type="SAM" id="Phobius"/>
    </source>
</evidence>
<keyword evidence="8" id="KW-0249">Electron transport</keyword>
<keyword evidence="9 12" id="KW-1133">Transmembrane helix</keyword>
<comment type="similarity">
    <text evidence="2">Belongs to the cytochrome ubiquinol oxidase subunit 2 family.</text>
</comment>
<gene>
    <name evidence="13" type="primary">cydB</name>
    <name evidence="13" type="ORF">EEJ31_09795</name>
</gene>
<dbReference type="GO" id="GO:0016682">
    <property type="term" value="F:oxidoreductase activity, acting on diphenols and related substances as donors, oxygen as acceptor"/>
    <property type="evidence" value="ECO:0007669"/>
    <property type="project" value="TreeGrafter"/>
</dbReference>
<evidence type="ECO:0000256" key="8">
    <source>
        <dbReference type="ARBA" id="ARBA00022982"/>
    </source>
</evidence>
<feature type="transmembrane region" description="Helical" evidence="12">
    <location>
        <begin position="6"/>
        <end position="32"/>
    </location>
</feature>
<dbReference type="PIRSF" id="PIRSF000267">
    <property type="entry name" value="Cyt_oxidse_sub2"/>
    <property type="match status" value="1"/>
</dbReference>
<evidence type="ECO:0000256" key="4">
    <source>
        <dbReference type="ARBA" id="ARBA00022475"/>
    </source>
</evidence>
<comment type="subcellular location">
    <subcellularLocation>
        <location evidence="1">Cell membrane</location>
        <topology evidence="1">Multi-pass membrane protein</topology>
    </subcellularLocation>
</comment>
<keyword evidence="10" id="KW-0408">Iron</keyword>
<evidence type="ECO:0000256" key="5">
    <source>
        <dbReference type="ARBA" id="ARBA00022617"/>
    </source>
</evidence>
<evidence type="ECO:0000256" key="9">
    <source>
        <dbReference type="ARBA" id="ARBA00022989"/>
    </source>
</evidence>
<dbReference type="EMBL" id="RDSR01000015">
    <property type="protein sequence ID" value="RNE59470.1"/>
    <property type="molecule type" value="Genomic_DNA"/>
</dbReference>
<dbReference type="RefSeq" id="WP_123046119.1">
    <property type="nucleotide sequence ID" value="NZ_RDSR01000015.1"/>
</dbReference>
<dbReference type="GO" id="GO:0019646">
    <property type="term" value="P:aerobic electron transport chain"/>
    <property type="evidence" value="ECO:0007669"/>
    <property type="project" value="TreeGrafter"/>
</dbReference>
<dbReference type="GO" id="GO:0046872">
    <property type="term" value="F:metal ion binding"/>
    <property type="evidence" value="ECO:0007669"/>
    <property type="project" value="UniProtKB-KW"/>
</dbReference>
<feature type="transmembrane region" description="Helical" evidence="12">
    <location>
        <begin position="222"/>
        <end position="242"/>
    </location>
</feature>